<dbReference type="AlphaFoldDB" id="A0A127JUT3"/>
<dbReference type="OrthoDB" id="6402963at2"/>
<evidence type="ECO:0000256" key="1">
    <source>
        <dbReference type="ARBA" id="ARBA00022679"/>
    </source>
</evidence>
<dbReference type="Pfam" id="PF21713">
    <property type="entry name" value="DncV_C"/>
    <property type="match status" value="1"/>
</dbReference>
<dbReference type="NCBIfam" id="NF041078">
    <property type="entry name" value="cGAS"/>
    <property type="match status" value="1"/>
</dbReference>
<dbReference type="GO" id="GO:0005525">
    <property type="term" value="F:GTP binding"/>
    <property type="evidence" value="ECO:0007669"/>
    <property type="project" value="UniProtKB-KW"/>
</dbReference>
<evidence type="ECO:0000256" key="3">
    <source>
        <dbReference type="ARBA" id="ARBA00022723"/>
    </source>
</evidence>
<evidence type="ECO:0000256" key="10">
    <source>
        <dbReference type="ARBA" id="ARBA00044145"/>
    </source>
</evidence>
<keyword evidence="6" id="KW-0460">Magnesium</keyword>
<evidence type="ECO:0000256" key="5">
    <source>
        <dbReference type="ARBA" id="ARBA00022840"/>
    </source>
</evidence>
<comment type="catalytic activity">
    <reaction evidence="11">
        <text>GTP + ATP = 3',3'-cGAMP + 2 diphosphate</text>
        <dbReference type="Rhea" id="RHEA:35647"/>
        <dbReference type="ChEBI" id="CHEBI:30616"/>
        <dbReference type="ChEBI" id="CHEBI:33019"/>
        <dbReference type="ChEBI" id="CHEBI:37565"/>
        <dbReference type="ChEBI" id="CHEBI:71501"/>
    </reaction>
    <physiologicalReaction direction="left-to-right" evidence="11">
        <dbReference type="Rhea" id="RHEA:35648"/>
    </physiologicalReaction>
</comment>
<dbReference type="InterPro" id="IPR047805">
    <property type="entry name" value="GAMP_synthase"/>
</dbReference>
<evidence type="ECO:0000256" key="6">
    <source>
        <dbReference type="ARBA" id="ARBA00022842"/>
    </source>
</evidence>
<keyword evidence="8" id="KW-0051">Antiviral defense</keyword>
<feature type="domain" description="Cyclic GMP-AMP synthase C-terminal" evidence="13">
    <location>
        <begin position="234"/>
        <end position="355"/>
    </location>
</feature>
<proteinExistence type="predicted"/>
<keyword evidence="2" id="KW-0548">Nucleotidyltransferase</keyword>
<dbReference type="Pfam" id="PF21654">
    <property type="entry name" value="DncV-like_NTFase"/>
    <property type="match status" value="1"/>
</dbReference>
<evidence type="ECO:0000256" key="11">
    <source>
        <dbReference type="ARBA" id="ARBA00048304"/>
    </source>
</evidence>
<evidence type="ECO:0000256" key="9">
    <source>
        <dbReference type="ARBA" id="ARBA00023134"/>
    </source>
</evidence>
<keyword evidence="5" id="KW-0067">ATP-binding</keyword>
<sequence length="388" mass="43418">MLKLNKLLYYTAPDLVFSDEIAPTDDQRKDLAEAKNAIRDHLREGIAQASVTVLEMPRRIEPRFRTQGSWSYNTCVQPYAMPPQEMDWDFGVYLPVELWEAGGPPHKMAKAYFELVERLLQSLCKAKGWKLVPGKDTCIRVQIAPWAHIDVPLYAAPAAKFVRIRERALAKSATTASVHDSARLLESIDFGEYAEQAWEELDEIVMACRSGQWIKSDPEIVARWFNDKVLLHTEQLRRVCRYAKAWRDKWWTKGGPSSVCLMIAIAQKFEPKSGRDDLALEQAMRTLAGALAGPVRESVIGAEDFNRLDAAERAAATQRASETAEAMQKARMRREDDKQAAVQQLRGELGERVPMRTDLVDADTVAAQVLAVAPAKVAAPVVRATSAG</sequence>
<evidence type="ECO:0000256" key="4">
    <source>
        <dbReference type="ARBA" id="ARBA00022741"/>
    </source>
</evidence>
<protein>
    <recommendedName>
        <fullName evidence="10">Cyclic GMP-AMP synthase</fullName>
    </recommendedName>
</protein>
<dbReference type="GO" id="GO:0009117">
    <property type="term" value="P:nucleotide metabolic process"/>
    <property type="evidence" value="ECO:0007669"/>
    <property type="project" value="UniProtKB-KW"/>
</dbReference>
<dbReference type="PATRIC" id="fig|94132.3.peg.2628"/>
<dbReference type="GO" id="GO:0005524">
    <property type="term" value="F:ATP binding"/>
    <property type="evidence" value="ECO:0007669"/>
    <property type="project" value="UniProtKB-KW"/>
</dbReference>
<evidence type="ECO:0000256" key="8">
    <source>
        <dbReference type="ARBA" id="ARBA00023118"/>
    </source>
</evidence>
<dbReference type="InterPro" id="IPR048445">
    <property type="entry name" value="DncV-like_NTFase"/>
</dbReference>
<name>A0A127JUT3_9BURK</name>
<evidence type="ECO:0000256" key="2">
    <source>
        <dbReference type="ARBA" id="ARBA00022695"/>
    </source>
</evidence>
<organism evidence="14 15">
    <name type="scientific">Ramlibacter tataouinensis</name>
    <dbReference type="NCBI Taxonomy" id="94132"/>
    <lineage>
        <taxon>Bacteria</taxon>
        <taxon>Pseudomonadati</taxon>
        <taxon>Pseudomonadota</taxon>
        <taxon>Betaproteobacteria</taxon>
        <taxon>Burkholderiales</taxon>
        <taxon>Comamonadaceae</taxon>
        <taxon>Ramlibacter</taxon>
    </lineage>
</organism>
<evidence type="ECO:0000256" key="7">
    <source>
        <dbReference type="ARBA" id="ARBA00023080"/>
    </source>
</evidence>
<keyword evidence="15" id="KW-1185">Reference proteome</keyword>
<gene>
    <name evidence="14" type="ORF">UC35_12945</name>
</gene>
<feature type="domain" description="Cyclic GMP-AMP synthase DncV-like nucleotidyltransferase" evidence="12">
    <location>
        <begin position="62"/>
        <end position="154"/>
    </location>
</feature>
<evidence type="ECO:0000313" key="14">
    <source>
        <dbReference type="EMBL" id="AMO23629.1"/>
    </source>
</evidence>
<dbReference type="Proteomes" id="UP000070433">
    <property type="component" value="Chromosome"/>
</dbReference>
<keyword evidence="7" id="KW-0546">Nucleotide metabolism</keyword>
<keyword evidence="9" id="KW-0342">GTP-binding</keyword>
<evidence type="ECO:0000259" key="13">
    <source>
        <dbReference type="Pfam" id="PF21713"/>
    </source>
</evidence>
<dbReference type="GO" id="GO:0140701">
    <property type="term" value="F:3',3'-cyclic GMP-AMP synthase activity"/>
    <property type="evidence" value="ECO:0007669"/>
    <property type="project" value="InterPro"/>
</dbReference>
<accession>A0A127JUT3</accession>
<keyword evidence="3" id="KW-0479">Metal-binding</keyword>
<dbReference type="GO" id="GO:0051607">
    <property type="term" value="P:defense response to virus"/>
    <property type="evidence" value="ECO:0007669"/>
    <property type="project" value="UniProtKB-KW"/>
</dbReference>
<keyword evidence="1" id="KW-0808">Transferase</keyword>
<dbReference type="InterPro" id="IPR048446">
    <property type="entry name" value="DncV_C"/>
</dbReference>
<dbReference type="GO" id="GO:0046872">
    <property type="term" value="F:metal ion binding"/>
    <property type="evidence" value="ECO:0007669"/>
    <property type="project" value="UniProtKB-KW"/>
</dbReference>
<dbReference type="RefSeq" id="WP_061500311.1">
    <property type="nucleotide sequence ID" value="NZ_CP010951.1"/>
</dbReference>
<evidence type="ECO:0000313" key="15">
    <source>
        <dbReference type="Proteomes" id="UP000070433"/>
    </source>
</evidence>
<evidence type="ECO:0000259" key="12">
    <source>
        <dbReference type="Pfam" id="PF21654"/>
    </source>
</evidence>
<keyword evidence="4" id="KW-0547">Nucleotide-binding</keyword>
<reference evidence="14 15" key="1">
    <citation type="journal article" date="2014" name="Int. J. Syst. Evol. Microbiol.">
        <title>Ramlibacter solisilvae sp. nov., isolated from forest soil, and emended description of the genus Ramlibacter.</title>
        <authorList>
            <person name="Lee H.J."/>
            <person name="Lee S.H."/>
            <person name="Lee S.S."/>
            <person name="Lee J.S."/>
            <person name="Kim Y."/>
            <person name="Kim S.C."/>
            <person name="Jeon C.O."/>
        </authorList>
    </citation>
    <scope>NUCLEOTIDE SEQUENCE [LARGE SCALE GENOMIC DNA]</scope>
    <source>
        <strain evidence="14 15">5-10</strain>
    </source>
</reference>
<dbReference type="EMBL" id="CP010951">
    <property type="protein sequence ID" value="AMO23629.1"/>
    <property type="molecule type" value="Genomic_DNA"/>
</dbReference>